<sequence>MNAEAIDARTRDTLGLIADSSGIPRRLAAFRTLAAAGWETLPTTRTRASAASTRASRVGQSTYTASTSTPDGASR</sequence>
<dbReference type="KEGG" id="llu:AKJ09_09562"/>
<feature type="region of interest" description="Disordered" evidence="1">
    <location>
        <begin position="44"/>
        <end position="75"/>
    </location>
</feature>
<dbReference type="EMBL" id="CP012333">
    <property type="protein sequence ID" value="AKV02899.1"/>
    <property type="molecule type" value="Genomic_DNA"/>
</dbReference>
<feature type="compositionally biased region" description="Polar residues" evidence="1">
    <location>
        <begin position="58"/>
        <end position="75"/>
    </location>
</feature>
<accession>A0A0K1QAY5</accession>
<name>A0A0K1QAY5_9BACT</name>
<evidence type="ECO:0000313" key="3">
    <source>
        <dbReference type="Proteomes" id="UP000064967"/>
    </source>
</evidence>
<protein>
    <submittedName>
        <fullName evidence="2">Uncharacterized protein</fullName>
    </submittedName>
</protein>
<dbReference type="AlphaFoldDB" id="A0A0K1QAY5"/>
<dbReference type="STRING" id="1391654.AKJ09_09562"/>
<reference evidence="2 3" key="1">
    <citation type="submission" date="2015-08" db="EMBL/GenBank/DDBJ databases">
        <authorList>
            <person name="Babu N.S."/>
            <person name="Beckwith C.J."/>
            <person name="Beseler K.G."/>
            <person name="Brison A."/>
            <person name="Carone J.V."/>
            <person name="Caskin T.P."/>
            <person name="Diamond M."/>
            <person name="Durham M.E."/>
            <person name="Foxe J.M."/>
            <person name="Go M."/>
            <person name="Henderson B.A."/>
            <person name="Jones I.B."/>
            <person name="McGettigan J.A."/>
            <person name="Micheletti S.J."/>
            <person name="Nasrallah M.E."/>
            <person name="Ortiz D."/>
            <person name="Piller C.R."/>
            <person name="Privatt S.R."/>
            <person name="Schneider S.L."/>
            <person name="Sharp S."/>
            <person name="Smith T.C."/>
            <person name="Stanton J.D."/>
            <person name="Ullery H.E."/>
            <person name="Wilson R.J."/>
            <person name="Serrano M.G."/>
            <person name="Buck G."/>
            <person name="Lee V."/>
            <person name="Wang Y."/>
            <person name="Carvalho R."/>
            <person name="Voegtly L."/>
            <person name="Shi R."/>
            <person name="Duckworth R."/>
            <person name="Johnson A."/>
            <person name="Loviza R."/>
            <person name="Walstead R."/>
            <person name="Shah Z."/>
            <person name="Kiflezghi M."/>
            <person name="Wade K."/>
            <person name="Ball S.L."/>
            <person name="Bradley K.W."/>
            <person name="Asai D.J."/>
            <person name="Bowman C.A."/>
            <person name="Russell D.A."/>
            <person name="Pope W.H."/>
            <person name="Jacobs-Sera D."/>
            <person name="Hendrix R.W."/>
            <person name="Hatfull G.F."/>
        </authorList>
    </citation>
    <scope>NUCLEOTIDE SEQUENCE [LARGE SCALE GENOMIC DNA]</scope>
    <source>
        <strain evidence="2 3">DSM 27648</strain>
    </source>
</reference>
<keyword evidence="3" id="KW-1185">Reference proteome</keyword>
<evidence type="ECO:0000256" key="1">
    <source>
        <dbReference type="SAM" id="MobiDB-lite"/>
    </source>
</evidence>
<proteinExistence type="predicted"/>
<dbReference type="Proteomes" id="UP000064967">
    <property type="component" value="Chromosome"/>
</dbReference>
<feature type="compositionally biased region" description="Low complexity" evidence="1">
    <location>
        <begin position="44"/>
        <end position="57"/>
    </location>
</feature>
<evidence type="ECO:0000313" key="2">
    <source>
        <dbReference type="EMBL" id="AKV02899.1"/>
    </source>
</evidence>
<organism evidence="2 3">
    <name type="scientific">Labilithrix luteola</name>
    <dbReference type="NCBI Taxonomy" id="1391654"/>
    <lineage>
        <taxon>Bacteria</taxon>
        <taxon>Pseudomonadati</taxon>
        <taxon>Myxococcota</taxon>
        <taxon>Polyangia</taxon>
        <taxon>Polyangiales</taxon>
        <taxon>Labilitrichaceae</taxon>
        <taxon>Labilithrix</taxon>
    </lineage>
</organism>
<gene>
    <name evidence="2" type="ORF">AKJ09_09562</name>
</gene>